<protein>
    <submittedName>
        <fullName evidence="3">Hypp5831 protein</fullName>
    </submittedName>
</protein>
<keyword evidence="2" id="KW-0732">Signal</keyword>
<keyword evidence="4" id="KW-1185">Reference proteome</keyword>
<evidence type="ECO:0000256" key="2">
    <source>
        <dbReference type="SAM" id="SignalP"/>
    </source>
</evidence>
<sequence length="122" mass="13327">MVADAQMTSRAVIVSILLVSMVTSHLAAHVVSCAVPAQTDTQPLYEDVTNPNPLALDAQEPILEALSESHPRQPAGQPAAHRPLLIRLPWPLARALSKRGRKPPNMNSWGQPWGKRDRSLTD</sequence>
<dbReference type="Proteomes" id="UP000838412">
    <property type="component" value="Chromosome 11"/>
</dbReference>
<proteinExistence type="predicted"/>
<feature type="chain" id="PRO_5035430855" evidence="2">
    <location>
        <begin position="28"/>
        <end position="122"/>
    </location>
</feature>
<evidence type="ECO:0000256" key="1">
    <source>
        <dbReference type="SAM" id="MobiDB-lite"/>
    </source>
</evidence>
<evidence type="ECO:0000313" key="3">
    <source>
        <dbReference type="EMBL" id="CAH1239471.1"/>
    </source>
</evidence>
<dbReference type="OrthoDB" id="10059958at2759"/>
<dbReference type="EMBL" id="OV696696">
    <property type="protein sequence ID" value="CAH1239471.1"/>
    <property type="molecule type" value="Genomic_DNA"/>
</dbReference>
<feature type="signal peptide" evidence="2">
    <location>
        <begin position="1"/>
        <end position="27"/>
    </location>
</feature>
<name>A0A8J9VGI9_BRALA</name>
<feature type="region of interest" description="Disordered" evidence="1">
    <location>
        <begin position="97"/>
        <end position="122"/>
    </location>
</feature>
<evidence type="ECO:0000313" key="4">
    <source>
        <dbReference type="Proteomes" id="UP000838412"/>
    </source>
</evidence>
<reference evidence="3" key="1">
    <citation type="submission" date="2022-01" db="EMBL/GenBank/DDBJ databases">
        <authorList>
            <person name="Braso-Vives M."/>
        </authorList>
    </citation>
    <scope>NUCLEOTIDE SEQUENCE</scope>
</reference>
<accession>A0A8J9VGI9</accession>
<organism evidence="3 4">
    <name type="scientific">Branchiostoma lanceolatum</name>
    <name type="common">Common lancelet</name>
    <name type="synonym">Amphioxus lanceolatum</name>
    <dbReference type="NCBI Taxonomy" id="7740"/>
    <lineage>
        <taxon>Eukaryota</taxon>
        <taxon>Metazoa</taxon>
        <taxon>Chordata</taxon>
        <taxon>Cephalochordata</taxon>
        <taxon>Leptocardii</taxon>
        <taxon>Amphioxiformes</taxon>
        <taxon>Branchiostomatidae</taxon>
        <taxon>Branchiostoma</taxon>
    </lineage>
</organism>
<dbReference type="AlphaFoldDB" id="A0A8J9VGI9"/>
<gene>
    <name evidence="3" type="primary">Hypp5831</name>
    <name evidence="3" type="ORF">BLAG_LOCUS3763</name>
</gene>